<keyword evidence="3" id="KW-0808">Transferase</keyword>
<dbReference type="InterPro" id="IPR011009">
    <property type="entry name" value="Kinase-like_dom_sf"/>
</dbReference>
<feature type="compositionally biased region" description="Low complexity" evidence="1">
    <location>
        <begin position="144"/>
        <end position="158"/>
    </location>
</feature>
<dbReference type="GO" id="GO:0016740">
    <property type="term" value="F:transferase activity"/>
    <property type="evidence" value="ECO:0007669"/>
    <property type="project" value="UniProtKB-KW"/>
</dbReference>
<dbReference type="Gene3D" id="3.90.1200.10">
    <property type="match status" value="1"/>
</dbReference>
<proteinExistence type="predicted"/>
<dbReference type="Pfam" id="PF01636">
    <property type="entry name" value="APH"/>
    <property type="match status" value="1"/>
</dbReference>
<feature type="compositionally biased region" description="Acidic residues" evidence="1">
    <location>
        <begin position="159"/>
        <end position="169"/>
    </location>
</feature>
<comment type="caution">
    <text evidence="3">The sequence shown here is derived from an EMBL/GenBank/DDBJ whole genome shotgun (WGS) entry which is preliminary data.</text>
</comment>
<reference evidence="3 4" key="1">
    <citation type="journal article" date="2014" name="PLoS Genet.">
        <title>Phylogenetically driven sequencing of extremely halophilic archaea reveals strategies for static and dynamic osmo-response.</title>
        <authorList>
            <person name="Becker E.A."/>
            <person name="Seitzer P.M."/>
            <person name="Tritt A."/>
            <person name="Larsen D."/>
            <person name="Krusor M."/>
            <person name="Yao A.I."/>
            <person name="Wu D."/>
            <person name="Madern D."/>
            <person name="Eisen J.A."/>
            <person name="Darling A.E."/>
            <person name="Facciotti M.T."/>
        </authorList>
    </citation>
    <scope>NUCLEOTIDE SEQUENCE [LARGE SCALE GENOMIC DNA]</scope>
    <source>
        <strain evidence="3 4">DSM 14210</strain>
    </source>
</reference>
<dbReference type="SUPFAM" id="SSF56112">
    <property type="entry name" value="Protein kinase-like (PK-like)"/>
    <property type="match status" value="1"/>
</dbReference>
<gene>
    <name evidence="3" type="ORF">C472_04573</name>
</gene>
<dbReference type="PATRIC" id="fig|1227485.3.peg.869"/>
<dbReference type="EMBL" id="AOJD01000027">
    <property type="protein sequence ID" value="ELZ39559.1"/>
    <property type="molecule type" value="Genomic_DNA"/>
</dbReference>
<dbReference type="Proteomes" id="UP000011523">
    <property type="component" value="Unassembled WGS sequence"/>
</dbReference>
<evidence type="ECO:0000256" key="1">
    <source>
        <dbReference type="SAM" id="MobiDB-lite"/>
    </source>
</evidence>
<dbReference type="PANTHER" id="PTHR21310">
    <property type="entry name" value="AMINOGLYCOSIDE PHOSPHOTRANSFERASE-RELATED-RELATED"/>
    <property type="match status" value="1"/>
</dbReference>
<evidence type="ECO:0000313" key="4">
    <source>
        <dbReference type="Proteomes" id="UP000011523"/>
    </source>
</evidence>
<keyword evidence="4" id="KW-1185">Reference proteome</keyword>
<dbReference type="PANTHER" id="PTHR21310:SF15">
    <property type="entry name" value="AMINOGLYCOSIDE PHOSPHOTRANSFERASE DOMAIN-CONTAINING PROTEIN"/>
    <property type="match status" value="1"/>
</dbReference>
<evidence type="ECO:0000259" key="2">
    <source>
        <dbReference type="Pfam" id="PF01636"/>
    </source>
</evidence>
<sequence length="369" mass="38583">MDVADSEPISRALDAAFPGRIPDRLTGVGPSWNGSNETVGVTFADGGRAFLKVALTDDGSRIARERAVLRYVDAHGPLAVPDVLAADPGGDPAYLATAPARGRELLAVYEAASDDERERLLRRVGGALAALHAHRFPRHGEVVGAGTETGSAADGDAAGSDETEGDAVESDAAGDGGPPTGLSVGFAPWTDVLLATIERTRDIGTSERLADHYDAVVDCVRANRDLLDGAPAALLHGDITKPNLFVTTGSEGTGGTGAVGGGGAGVSPIDWELSHVGDPARDLVRAEDQLLNGFDSTGPERFAAALRDGYRERAGGLPAGFERRRPVYEAVRMLGRSGFIDQWATYLDEPVEGLVERADEELRARLDAV</sequence>
<organism evidence="3 4">
    <name type="scientific">Halorubrum tebenquichense DSM 14210</name>
    <dbReference type="NCBI Taxonomy" id="1227485"/>
    <lineage>
        <taxon>Archaea</taxon>
        <taxon>Methanobacteriati</taxon>
        <taxon>Methanobacteriota</taxon>
        <taxon>Stenosarchaea group</taxon>
        <taxon>Halobacteria</taxon>
        <taxon>Halobacteriales</taxon>
        <taxon>Haloferacaceae</taxon>
        <taxon>Halorubrum</taxon>
    </lineage>
</organism>
<feature type="domain" description="Aminoglycoside phosphotransferase" evidence="2">
    <location>
        <begin position="33"/>
        <end position="319"/>
    </location>
</feature>
<dbReference type="AlphaFoldDB" id="M0DZQ1"/>
<dbReference type="OrthoDB" id="350437at2157"/>
<dbReference type="InterPro" id="IPR002575">
    <property type="entry name" value="Aminoglycoside_PTrfase"/>
</dbReference>
<feature type="region of interest" description="Disordered" evidence="1">
    <location>
        <begin position="142"/>
        <end position="183"/>
    </location>
</feature>
<name>M0DZQ1_9EURY</name>
<dbReference type="Gene3D" id="3.30.200.20">
    <property type="entry name" value="Phosphorylase Kinase, domain 1"/>
    <property type="match status" value="1"/>
</dbReference>
<dbReference type="RefSeq" id="WP_006628607.1">
    <property type="nucleotide sequence ID" value="NZ_AOJD01000027.1"/>
</dbReference>
<evidence type="ECO:0000313" key="3">
    <source>
        <dbReference type="EMBL" id="ELZ39559.1"/>
    </source>
</evidence>
<dbReference type="InterPro" id="IPR051678">
    <property type="entry name" value="AGP_Transferase"/>
</dbReference>
<accession>M0DZQ1</accession>
<protein>
    <submittedName>
        <fullName evidence="3">Aminoglycoside phosphotransferase</fullName>
    </submittedName>
</protein>